<gene>
    <name evidence="5" type="ORF">DSCA_17830</name>
</gene>
<dbReference type="Pfam" id="PF05362">
    <property type="entry name" value="Lon_C"/>
    <property type="match status" value="1"/>
</dbReference>
<comment type="similarity">
    <text evidence="2">Belongs to the peptidase S16 family.</text>
</comment>
<feature type="active site" evidence="2">
    <location>
        <position position="656"/>
    </location>
</feature>
<reference evidence="5 6" key="1">
    <citation type="submission" date="2019-11" db="EMBL/GenBank/DDBJ databases">
        <title>Comparative genomics of hydrocarbon-degrading Desulfosarcina strains.</title>
        <authorList>
            <person name="Watanabe M."/>
            <person name="Kojima H."/>
            <person name="Fukui M."/>
        </authorList>
    </citation>
    <scope>NUCLEOTIDE SEQUENCE [LARGE SCALE GENOMIC DNA]</scope>
    <source>
        <strain evidence="5 6">PL12</strain>
    </source>
</reference>
<sequence>MTDKNEVKLSDLRCLCDAAIFDFETTADIDPLDQVIGQERAVRAITFGLEMKSAGYHIFVTGPEGTGKTTIVQDIIRKAARDLPTPPDWCMVNNFKDEYRPIALPVKPGHGSRFAKSLNRLVADLKIRLPKEFQTDPFREKVVEIQKRHGEQKKDHFAALDRSALEKHLKVEKTPSGYQTLPIKEGEPYTQEEFEGLPEQEQKEIEKRVQGFQEEIQTVMREVSRINHAQQKEIQQLADESARFVLQSRLDLLRENYADHPPILQFLEEMQEDMVENVALFLPRQQSPEENGDGAPPAQVVEHSLNRYKVNVLEDRSGLDGAPVVFEPNPTYQNIFGRIEKKAFMGTLVTDFTMVQSGSLLQANGGFLIMEVASILTHPQVWESLKRALQNKMLCIEDMAHDMGLGTASLRPAPVALDVKVILLGGYEPFQILQNYDPKFNKIFRVRADFDYEVTRTDETVRLYAQFIARVCRDERLLPFTADGVASVVEYGEKAIDSKNKLSLRFGSVTGVIKEADYWARKEDADRVTAAHVVKAFTEYRFRYNLYEEKIHENYVEDTIMIDVAGEAVGQVNALAVYQMGEIAFGRPSRITAETFMGKAGVINIERESKLSGKTHDKGVLILSGYLGRTFAQRYPLSLSISVTFEQSYSGIDGDSASSTELYAILSSLSKVPIRQGIAVTGSVNQKGQVQAIGGVNQKIEGFFDVCRSKGLTGRQGVMIPAANVKNLMLKKSVVDAVKEGQFTVWQVATIEEGIEILTGKTAGRPDKEGNYPSETLYGRVQQKLKTYLEQSLKLKKPYVSEK</sequence>
<dbReference type="InterPro" id="IPR027065">
    <property type="entry name" value="Lon_Prtase"/>
</dbReference>
<dbReference type="OrthoDB" id="9758568at2"/>
<dbReference type="EC" id="3.4.21.53" evidence="2"/>
<dbReference type="AlphaFoldDB" id="A0A5K7YH17"/>
<dbReference type="SUPFAM" id="SSF54211">
    <property type="entry name" value="Ribosomal protein S5 domain 2-like"/>
    <property type="match status" value="1"/>
</dbReference>
<dbReference type="Proteomes" id="UP000427906">
    <property type="component" value="Chromosome"/>
</dbReference>
<dbReference type="InterPro" id="IPR008269">
    <property type="entry name" value="Lon_proteolytic"/>
</dbReference>
<evidence type="ECO:0000256" key="3">
    <source>
        <dbReference type="SAM" id="Coils"/>
    </source>
</evidence>
<dbReference type="GO" id="GO:0006508">
    <property type="term" value="P:proteolysis"/>
    <property type="evidence" value="ECO:0007669"/>
    <property type="project" value="UniProtKB-KW"/>
</dbReference>
<dbReference type="Gene3D" id="3.40.50.300">
    <property type="entry name" value="P-loop containing nucleotide triphosphate hydrolases"/>
    <property type="match status" value="2"/>
</dbReference>
<dbReference type="EMBL" id="AP021874">
    <property type="protein sequence ID" value="BBO67853.1"/>
    <property type="molecule type" value="Genomic_DNA"/>
</dbReference>
<comment type="catalytic activity">
    <reaction evidence="2">
        <text>Hydrolysis of proteins in presence of ATP.</text>
        <dbReference type="EC" id="3.4.21.53"/>
    </reaction>
</comment>
<dbReference type="Pfam" id="PF20436">
    <property type="entry name" value="LonB_AAA-LID"/>
    <property type="match status" value="1"/>
</dbReference>
<dbReference type="GO" id="GO:0004252">
    <property type="term" value="F:serine-type endopeptidase activity"/>
    <property type="evidence" value="ECO:0007669"/>
    <property type="project" value="UniProtKB-UniRule"/>
</dbReference>
<dbReference type="RefSeq" id="WP_155316070.1">
    <property type="nucleotide sequence ID" value="NZ_AP021874.1"/>
</dbReference>
<dbReference type="PANTHER" id="PTHR10046">
    <property type="entry name" value="ATP DEPENDENT LON PROTEASE FAMILY MEMBER"/>
    <property type="match status" value="1"/>
</dbReference>
<dbReference type="InterPro" id="IPR014721">
    <property type="entry name" value="Ribsml_uS5_D2-typ_fold_subgr"/>
</dbReference>
<dbReference type="Pfam" id="PF20437">
    <property type="entry name" value="LonC_helical"/>
    <property type="match status" value="1"/>
</dbReference>
<dbReference type="InterPro" id="IPR020568">
    <property type="entry name" value="Ribosomal_Su5_D2-typ_SF"/>
</dbReference>
<protein>
    <recommendedName>
        <fullName evidence="2">endopeptidase La</fullName>
        <ecNumber evidence="2">3.4.21.53</ecNumber>
    </recommendedName>
</protein>
<accession>A0A5K7YH17</accession>
<keyword evidence="2" id="KW-0720">Serine protease</keyword>
<keyword evidence="3" id="KW-0175">Coiled coil</keyword>
<dbReference type="KEGG" id="dalk:DSCA_17830"/>
<feature type="active site" evidence="2">
    <location>
        <position position="699"/>
    </location>
</feature>
<feature type="domain" description="Lon proteolytic" evidence="4">
    <location>
        <begin position="566"/>
        <end position="761"/>
    </location>
</feature>
<dbReference type="InterPro" id="IPR046843">
    <property type="entry name" value="LonB_AAA-LID"/>
</dbReference>
<evidence type="ECO:0000313" key="5">
    <source>
        <dbReference type="EMBL" id="BBO67853.1"/>
    </source>
</evidence>
<dbReference type="Pfam" id="PF13654">
    <property type="entry name" value="AAA_32"/>
    <property type="match status" value="1"/>
</dbReference>
<evidence type="ECO:0000256" key="1">
    <source>
        <dbReference type="ARBA" id="ARBA00022670"/>
    </source>
</evidence>
<proteinExistence type="inferred from homology"/>
<dbReference type="GO" id="GO:0030163">
    <property type="term" value="P:protein catabolic process"/>
    <property type="evidence" value="ECO:0007669"/>
    <property type="project" value="InterPro"/>
</dbReference>
<name>A0A5K7YH17_9BACT</name>
<feature type="coiled-coil region" evidence="3">
    <location>
        <begin position="202"/>
        <end position="240"/>
    </location>
</feature>
<evidence type="ECO:0000256" key="2">
    <source>
        <dbReference type="PROSITE-ProRule" id="PRU01122"/>
    </source>
</evidence>
<evidence type="ECO:0000313" key="6">
    <source>
        <dbReference type="Proteomes" id="UP000427906"/>
    </source>
</evidence>
<dbReference type="Gene3D" id="1.10.8.60">
    <property type="match status" value="1"/>
</dbReference>
<keyword evidence="1 2" id="KW-0645">Protease</keyword>
<dbReference type="GO" id="GO:0005524">
    <property type="term" value="F:ATP binding"/>
    <property type="evidence" value="ECO:0007669"/>
    <property type="project" value="InterPro"/>
</dbReference>
<dbReference type="Gene3D" id="3.30.230.10">
    <property type="match status" value="1"/>
</dbReference>
<dbReference type="PRINTS" id="PR00830">
    <property type="entry name" value="ENDOLAPTASE"/>
</dbReference>
<organism evidence="5 6">
    <name type="scientific">Desulfosarcina alkanivorans</name>
    <dbReference type="NCBI Taxonomy" id="571177"/>
    <lineage>
        <taxon>Bacteria</taxon>
        <taxon>Pseudomonadati</taxon>
        <taxon>Thermodesulfobacteriota</taxon>
        <taxon>Desulfobacteria</taxon>
        <taxon>Desulfobacterales</taxon>
        <taxon>Desulfosarcinaceae</taxon>
        <taxon>Desulfosarcina</taxon>
    </lineage>
</organism>
<dbReference type="InterPro" id="IPR041699">
    <property type="entry name" value="AAA_32"/>
</dbReference>
<dbReference type="GO" id="GO:0004176">
    <property type="term" value="F:ATP-dependent peptidase activity"/>
    <property type="evidence" value="ECO:0007669"/>
    <property type="project" value="UniProtKB-UniRule"/>
</dbReference>
<keyword evidence="6" id="KW-1185">Reference proteome</keyword>
<dbReference type="InterPro" id="IPR027417">
    <property type="entry name" value="P-loop_NTPase"/>
</dbReference>
<dbReference type="PROSITE" id="PS51786">
    <property type="entry name" value="LON_PROTEOLYTIC"/>
    <property type="match status" value="1"/>
</dbReference>
<dbReference type="InterPro" id="IPR046844">
    <property type="entry name" value="Lon-like_helical"/>
</dbReference>
<evidence type="ECO:0000259" key="4">
    <source>
        <dbReference type="PROSITE" id="PS51786"/>
    </source>
</evidence>
<keyword evidence="2" id="KW-0378">Hydrolase</keyword>
<dbReference type="SUPFAM" id="SSF52540">
    <property type="entry name" value="P-loop containing nucleoside triphosphate hydrolases"/>
    <property type="match status" value="2"/>
</dbReference>